<keyword evidence="3" id="KW-1185">Reference proteome</keyword>
<evidence type="ECO:0000313" key="3">
    <source>
        <dbReference type="Proteomes" id="UP000004633"/>
    </source>
</evidence>
<feature type="transmembrane region" description="Helical" evidence="1">
    <location>
        <begin position="20"/>
        <end position="39"/>
    </location>
</feature>
<keyword evidence="1" id="KW-0472">Membrane</keyword>
<accession>E7N3H7</accession>
<evidence type="ECO:0000256" key="1">
    <source>
        <dbReference type="SAM" id="Phobius"/>
    </source>
</evidence>
<comment type="caution">
    <text evidence="2">The sequence shown here is derived from an EMBL/GenBank/DDBJ whole genome shotgun (WGS) entry which is preliminary data.</text>
</comment>
<sequence length="49" mass="5675">MHKRAAAHCAAVFLCKDNSLTLIFLIVYSFSYTITNIYNQVLQYSLEMK</sequence>
<keyword evidence="1" id="KW-1133">Transmembrane helix</keyword>
<keyword evidence="1" id="KW-0812">Transmembrane</keyword>
<name>E7N3H7_9FIRM</name>
<dbReference type="STRING" id="749551.HMPREF9555_01567"/>
<proteinExistence type="predicted"/>
<gene>
    <name evidence="2" type="ORF">HMPREF9555_01567</name>
</gene>
<dbReference type="AlphaFoldDB" id="E7N3H7"/>
<protein>
    <submittedName>
        <fullName evidence="2">Uncharacterized protein</fullName>
    </submittedName>
</protein>
<evidence type="ECO:0000313" key="2">
    <source>
        <dbReference type="EMBL" id="EFW29162.1"/>
    </source>
</evidence>
<dbReference type="EMBL" id="AECV01000035">
    <property type="protein sequence ID" value="EFW29162.1"/>
    <property type="molecule type" value="Genomic_DNA"/>
</dbReference>
<dbReference type="HOGENOM" id="CLU_3140561_0_0_9"/>
<organism evidence="2 3">
    <name type="scientific">Selenomonas artemidis F0399</name>
    <dbReference type="NCBI Taxonomy" id="749551"/>
    <lineage>
        <taxon>Bacteria</taxon>
        <taxon>Bacillati</taxon>
        <taxon>Bacillota</taxon>
        <taxon>Negativicutes</taxon>
        <taxon>Selenomonadales</taxon>
        <taxon>Selenomonadaceae</taxon>
        <taxon>Selenomonas</taxon>
    </lineage>
</organism>
<reference evidence="2 3" key="1">
    <citation type="submission" date="2010-08" db="EMBL/GenBank/DDBJ databases">
        <authorList>
            <person name="Weinstock G."/>
            <person name="Sodergren E."/>
            <person name="Clifton S."/>
            <person name="Fulton L."/>
            <person name="Fulton B."/>
            <person name="Courtney L."/>
            <person name="Fronick C."/>
            <person name="Harrison M."/>
            <person name="Strong C."/>
            <person name="Farmer C."/>
            <person name="Delahaunty K."/>
            <person name="Markovic C."/>
            <person name="Hall O."/>
            <person name="Minx P."/>
            <person name="Tomlinson C."/>
            <person name="Mitreva M."/>
            <person name="Hou S."/>
            <person name="Chen J."/>
            <person name="Wollam A."/>
            <person name="Pepin K.H."/>
            <person name="Johnson M."/>
            <person name="Bhonagiri V."/>
            <person name="Zhang X."/>
            <person name="Suruliraj S."/>
            <person name="Warren W."/>
            <person name="Chinwalla A."/>
            <person name="Mardis E.R."/>
            <person name="Wilson R.K."/>
        </authorList>
    </citation>
    <scope>NUCLEOTIDE SEQUENCE [LARGE SCALE GENOMIC DNA]</scope>
    <source>
        <strain evidence="2 3">F0399</strain>
    </source>
</reference>
<dbReference type="Proteomes" id="UP000004633">
    <property type="component" value="Unassembled WGS sequence"/>
</dbReference>